<dbReference type="Proteomes" id="UP000683925">
    <property type="component" value="Unassembled WGS sequence"/>
</dbReference>
<organism evidence="1 2">
    <name type="scientific">Paramecium octaurelia</name>
    <dbReference type="NCBI Taxonomy" id="43137"/>
    <lineage>
        <taxon>Eukaryota</taxon>
        <taxon>Sar</taxon>
        <taxon>Alveolata</taxon>
        <taxon>Ciliophora</taxon>
        <taxon>Intramacronucleata</taxon>
        <taxon>Oligohymenophorea</taxon>
        <taxon>Peniculida</taxon>
        <taxon>Parameciidae</taxon>
        <taxon>Paramecium</taxon>
    </lineage>
</organism>
<proteinExistence type="predicted"/>
<accession>A0A8S1VDP5</accession>
<name>A0A8S1VDP5_PAROT</name>
<dbReference type="EMBL" id="CAJJDP010000064">
    <property type="protein sequence ID" value="CAD8175134.1"/>
    <property type="molecule type" value="Genomic_DNA"/>
</dbReference>
<evidence type="ECO:0000313" key="1">
    <source>
        <dbReference type="EMBL" id="CAD8175134.1"/>
    </source>
</evidence>
<comment type="caution">
    <text evidence="1">The sequence shown here is derived from an EMBL/GenBank/DDBJ whole genome shotgun (WGS) entry which is preliminary data.</text>
</comment>
<reference evidence="1" key="1">
    <citation type="submission" date="2021-01" db="EMBL/GenBank/DDBJ databases">
        <authorList>
            <consortium name="Genoscope - CEA"/>
            <person name="William W."/>
        </authorList>
    </citation>
    <scope>NUCLEOTIDE SEQUENCE</scope>
</reference>
<keyword evidence="2" id="KW-1185">Reference proteome</keyword>
<gene>
    <name evidence="1" type="ORF">POCTA_138.1.T0650041</name>
</gene>
<dbReference type="AlphaFoldDB" id="A0A8S1VDP5"/>
<protein>
    <submittedName>
        <fullName evidence="1">Uncharacterized protein</fullName>
    </submittedName>
</protein>
<evidence type="ECO:0000313" key="2">
    <source>
        <dbReference type="Proteomes" id="UP000683925"/>
    </source>
</evidence>
<sequence>MIRVIQFFITAISKLNNGITDTLCYIPISMPSLFLIILSGDNSFFSFVTCLRSIADTLYVGVQTAR</sequence>